<evidence type="ECO:0000256" key="3">
    <source>
        <dbReference type="ARBA" id="ARBA00022475"/>
    </source>
</evidence>
<dbReference type="GO" id="GO:0004930">
    <property type="term" value="F:G protein-coupled receptor activity"/>
    <property type="evidence" value="ECO:0007669"/>
    <property type="project" value="UniProtKB-KW"/>
</dbReference>
<feature type="transmembrane region" description="Helical" evidence="14">
    <location>
        <begin position="268"/>
        <end position="293"/>
    </location>
</feature>
<evidence type="ECO:0000256" key="9">
    <source>
        <dbReference type="ARBA" id="ARBA00023170"/>
    </source>
</evidence>
<dbReference type="PROSITE" id="PS00237">
    <property type="entry name" value="G_PROTEIN_RECEP_F1_1"/>
    <property type="match status" value="1"/>
</dbReference>
<keyword evidence="4 12" id="KW-0812">Transmembrane</keyword>
<evidence type="ECO:0000256" key="5">
    <source>
        <dbReference type="ARBA" id="ARBA00022989"/>
    </source>
</evidence>
<dbReference type="HOGENOM" id="CLU_009579_6_4_1"/>
<reference evidence="16" key="2">
    <citation type="submission" date="2015-06" db="UniProtKB">
        <authorList>
            <consortium name="EnsemblMetazoa"/>
        </authorList>
    </citation>
    <scope>IDENTIFICATION</scope>
</reference>
<feature type="transmembrane region" description="Helical" evidence="14">
    <location>
        <begin position="396"/>
        <end position="420"/>
    </location>
</feature>
<keyword evidence="8" id="KW-1015">Disulfide bond</keyword>
<feature type="transmembrane region" description="Helical" evidence="14">
    <location>
        <begin position="313"/>
        <end position="337"/>
    </location>
</feature>
<dbReference type="EMBL" id="CAEY01000334">
    <property type="status" value="NOT_ANNOTATED_CDS"/>
    <property type="molecule type" value="Genomic_DNA"/>
</dbReference>
<dbReference type="EnsemblMetazoa" id="tetur17g01230.1">
    <property type="protein sequence ID" value="tetur17g01230.1"/>
    <property type="gene ID" value="tetur17g01230"/>
</dbReference>
<evidence type="ECO:0000256" key="7">
    <source>
        <dbReference type="ARBA" id="ARBA00023136"/>
    </source>
</evidence>
<dbReference type="eggNOG" id="KOG3656">
    <property type="taxonomic scope" value="Eukaryota"/>
</dbReference>
<keyword evidence="9 12" id="KW-0675">Receptor</keyword>
<evidence type="ECO:0000256" key="11">
    <source>
        <dbReference type="ARBA" id="ARBA00023224"/>
    </source>
</evidence>
<evidence type="ECO:0000256" key="14">
    <source>
        <dbReference type="SAM" id="Phobius"/>
    </source>
</evidence>
<name>T1KPP2_TETUR</name>
<feature type="region of interest" description="Disordered" evidence="13">
    <location>
        <begin position="436"/>
        <end position="458"/>
    </location>
</feature>
<feature type="transmembrane region" description="Helical" evidence="14">
    <location>
        <begin position="229"/>
        <end position="247"/>
    </location>
</feature>
<dbReference type="SMART" id="SM01381">
    <property type="entry name" value="7TM_GPCR_Srsx"/>
    <property type="match status" value="1"/>
</dbReference>
<protein>
    <recommendedName>
        <fullName evidence="15">G-protein coupled receptors family 1 profile domain-containing protein</fullName>
    </recommendedName>
</protein>
<dbReference type="InterPro" id="IPR000276">
    <property type="entry name" value="GPCR_Rhodpsn"/>
</dbReference>
<comment type="similarity">
    <text evidence="2 12">Belongs to the G-protein coupled receptor 1 family.</text>
</comment>
<dbReference type="PRINTS" id="PR00663">
    <property type="entry name" value="GALANINR"/>
</dbReference>
<evidence type="ECO:0000256" key="8">
    <source>
        <dbReference type="ARBA" id="ARBA00023157"/>
    </source>
</evidence>
<dbReference type="Gene3D" id="1.20.1070.10">
    <property type="entry name" value="Rhodopsin 7-helix transmembrane proteins"/>
    <property type="match status" value="1"/>
</dbReference>
<evidence type="ECO:0000256" key="6">
    <source>
        <dbReference type="ARBA" id="ARBA00023040"/>
    </source>
</evidence>
<dbReference type="PROSITE" id="PS50262">
    <property type="entry name" value="G_PROTEIN_RECEP_F1_2"/>
    <property type="match status" value="1"/>
</dbReference>
<feature type="domain" description="G-protein coupled receptors family 1 profile" evidence="15">
    <location>
        <begin position="168"/>
        <end position="417"/>
    </location>
</feature>
<evidence type="ECO:0000313" key="16">
    <source>
        <dbReference type="EnsemblMetazoa" id="tetur17g01230.1"/>
    </source>
</evidence>
<evidence type="ECO:0000256" key="2">
    <source>
        <dbReference type="ARBA" id="ARBA00010663"/>
    </source>
</evidence>
<keyword evidence="3" id="KW-1003">Cell membrane</keyword>
<evidence type="ECO:0000259" key="15">
    <source>
        <dbReference type="PROSITE" id="PS50262"/>
    </source>
</evidence>
<dbReference type="Pfam" id="PF00001">
    <property type="entry name" value="7tm_1"/>
    <property type="match status" value="1"/>
</dbReference>
<dbReference type="SUPFAM" id="SSF81321">
    <property type="entry name" value="Family A G protein-coupled receptor-like"/>
    <property type="match status" value="1"/>
</dbReference>
<keyword evidence="10" id="KW-0325">Glycoprotein</keyword>
<dbReference type="PANTHER" id="PTHR45695">
    <property type="entry name" value="LEUCOKININ RECEPTOR-RELATED"/>
    <property type="match status" value="1"/>
</dbReference>
<evidence type="ECO:0000313" key="17">
    <source>
        <dbReference type="Proteomes" id="UP000015104"/>
    </source>
</evidence>
<keyword evidence="7 14" id="KW-0472">Membrane</keyword>
<comment type="subcellular location">
    <subcellularLocation>
        <location evidence="1">Cell membrane</location>
        <topology evidence="1">Multi-pass membrane protein</topology>
    </subcellularLocation>
</comment>
<evidence type="ECO:0000256" key="12">
    <source>
        <dbReference type="RuleBase" id="RU000688"/>
    </source>
</evidence>
<reference evidence="17" key="1">
    <citation type="submission" date="2011-08" db="EMBL/GenBank/DDBJ databases">
        <authorList>
            <person name="Rombauts S."/>
        </authorList>
    </citation>
    <scope>NUCLEOTIDE SEQUENCE</scope>
    <source>
        <strain evidence="17">London</strain>
    </source>
</reference>
<feature type="compositionally biased region" description="Basic and acidic residues" evidence="13">
    <location>
        <begin position="445"/>
        <end position="458"/>
    </location>
</feature>
<feature type="transmembrane region" description="Helical" evidence="14">
    <location>
        <begin position="152"/>
        <end position="177"/>
    </location>
</feature>
<evidence type="ECO:0000256" key="1">
    <source>
        <dbReference type="ARBA" id="ARBA00004651"/>
    </source>
</evidence>
<organism evidence="16 17">
    <name type="scientific">Tetranychus urticae</name>
    <name type="common">Two-spotted spider mite</name>
    <dbReference type="NCBI Taxonomy" id="32264"/>
    <lineage>
        <taxon>Eukaryota</taxon>
        <taxon>Metazoa</taxon>
        <taxon>Ecdysozoa</taxon>
        <taxon>Arthropoda</taxon>
        <taxon>Chelicerata</taxon>
        <taxon>Arachnida</taxon>
        <taxon>Acari</taxon>
        <taxon>Acariformes</taxon>
        <taxon>Trombidiformes</taxon>
        <taxon>Prostigmata</taxon>
        <taxon>Eleutherengona</taxon>
        <taxon>Raphignathae</taxon>
        <taxon>Tetranychoidea</taxon>
        <taxon>Tetranychidae</taxon>
        <taxon>Tetranychus</taxon>
    </lineage>
</organism>
<dbReference type="CDD" id="cd15096">
    <property type="entry name" value="7tmA_AstA_R_insect"/>
    <property type="match status" value="1"/>
</dbReference>
<feature type="transmembrane region" description="Helical" evidence="14">
    <location>
        <begin position="358"/>
        <end position="376"/>
    </location>
</feature>
<proteinExistence type="inferred from homology"/>
<evidence type="ECO:0000256" key="10">
    <source>
        <dbReference type="ARBA" id="ARBA00023180"/>
    </source>
</evidence>
<feature type="transmembrane region" description="Helical" evidence="14">
    <location>
        <begin position="189"/>
        <end position="209"/>
    </location>
</feature>
<dbReference type="Proteomes" id="UP000015104">
    <property type="component" value="Unassembled WGS sequence"/>
</dbReference>
<dbReference type="InterPro" id="IPR017452">
    <property type="entry name" value="GPCR_Rhodpsn_7TM"/>
</dbReference>
<dbReference type="STRING" id="32264.T1KPP2"/>
<accession>T1KPP2</accession>
<keyword evidence="5 14" id="KW-1133">Transmembrane helix</keyword>
<dbReference type="PRINTS" id="PR00237">
    <property type="entry name" value="GPCRRHODOPSN"/>
</dbReference>
<dbReference type="InterPro" id="IPR000405">
    <property type="entry name" value="Galanin_rcpt"/>
</dbReference>
<dbReference type="PANTHER" id="PTHR45695:SF23">
    <property type="entry name" value="GALANIN-LIKE G-PROTEIN COUPLED RECEPTOR NPR-9"/>
    <property type="match status" value="1"/>
</dbReference>
<keyword evidence="6 12" id="KW-0297">G-protein coupled receptor</keyword>
<evidence type="ECO:0000256" key="4">
    <source>
        <dbReference type="ARBA" id="ARBA00022692"/>
    </source>
</evidence>
<dbReference type="AlphaFoldDB" id="T1KPP2"/>
<evidence type="ECO:0000256" key="13">
    <source>
        <dbReference type="SAM" id="MobiDB-lite"/>
    </source>
</evidence>
<keyword evidence="11 12" id="KW-0807">Transducer</keyword>
<keyword evidence="17" id="KW-1185">Reference proteome</keyword>
<dbReference type="GO" id="GO:0005886">
    <property type="term" value="C:plasma membrane"/>
    <property type="evidence" value="ECO:0007669"/>
    <property type="project" value="UniProtKB-SubCell"/>
</dbReference>
<sequence length="477" mass="53950">MFNLHLLFIKFNQSFISHFRQSALDSLLFEEKPIIATFHQNCSIIFFIFSSSQIELKNHNPSANMDPPGINNIFSQLRTLYSPSPSSSHLPSSPLSDSSEEPLYLDHLSVDPSLNSTGTSFCGSLISSLDPNVSQIYADECSFANVEEVVRILVPLVFSIIVVIGLLGNSLVVIVVLWDDQMRSTTNVLIFNLAVADLLFIIFCVPFTATDYALKYWPFGDIWCRIVQYLIYVSAFASIYTLVLMSLDRFLAVVHPIASLSIRTEVNAYRAITILWIAIIFLCLPILIVHQVHVDLDSETSHLCHINPAENKFFAPSVFLSSYAIPLTLAFVLYVYMLKRLWHNDIRTGRSVRNKRKVTRMVVVVVVIFAICWGPIHIVLTLRSQGMFEPDSKFKLVTLIVSQILAYINSCINPILYAFLSENFRKAFRKVISCRPSGSRRRHDRPGSAKEETNRMDELTTATCQTTKRTELTNGCV</sequence>